<sequence>MKKLMNSRWAYRLISLVLAILLFFYVNSMTPNHSNSLSGRQDRIATLSSTKTQTVSVPLQLNVNNDKYFVTGYPEYVKVTLSGSSALVTATANTQNFKVYASLSGLGKGTHTVTLHQEGLNSELRSTISPSQIKVNIQPRKTVNFPVKVKYNQGNIASGYKAGKATSDVTQVQATGAADQIAQIKQVAAVISLGPNVKKTQNKQAIIEALDAHDKTVNVILTPSTTTVNLPIASTGESKRVGLDLQAKNGDSKVKYALSSTTSSVTAYGSSQQLEALDKAEVDVDVSDVKEETTKTVTISPKQNDVKSFDPTSIKVKITPQS</sequence>
<dbReference type="AlphaFoldDB" id="A0A2V1MX63"/>
<dbReference type="PANTHER" id="PTHR37804">
    <property type="entry name" value="CDAA REGULATORY PROTEIN CDAR"/>
    <property type="match status" value="1"/>
</dbReference>
<dbReference type="Gene3D" id="2.170.120.30">
    <property type="match status" value="1"/>
</dbReference>
<gene>
    <name evidence="1" type="ORF">DCM90_08400</name>
</gene>
<protein>
    <submittedName>
        <fullName evidence="1">Cell surface protein</fullName>
    </submittedName>
</protein>
<evidence type="ECO:0000313" key="1">
    <source>
        <dbReference type="EMBL" id="PWF99461.1"/>
    </source>
</evidence>
<comment type="caution">
    <text evidence="1">The sequence shown here is derived from an EMBL/GenBank/DDBJ whole genome shotgun (WGS) entry which is preliminary data.</text>
</comment>
<dbReference type="Pfam" id="PF07949">
    <property type="entry name" value="YbbR"/>
    <property type="match status" value="3"/>
</dbReference>
<dbReference type="EMBL" id="QCXQ01000006">
    <property type="protein sequence ID" value="PWF99461.1"/>
    <property type="molecule type" value="Genomic_DNA"/>
</dbReference>
<dbReference type="OrthoDB" id="2139417at2"/>
<accession>A0A2V1MX63</accession>
<dbReference type="RefSeq" id="WP_109250919.1">
    <property type="nucleotide sequence ID" value="NZ_QCXQ01000006.1"/>
</dbReference>
<reference evidence="1 2" key="1">
    <citation type="journal article" date="2018" name="Int. J. Syst. Evol. Microbiol.">
        <title>Lactobacillus bambusae sp. nov., isolated from a traditional fermented Ma-bamboo shoots of Taiwan.</title>
        <authorList>
            <person name="Wang L.-T."/>
        </authorList>
    </citation>
    <scope>NUCLEOTIDE SEQUENCE [LARGE SCALE GENOMIC DNA]</scope>
    <source>
        <strain evidence="1 2">BS-W1</strain>
    </source>
</reference>
<keyword evidence="2" id="KW-1185">Reference proteome</keyword>
<name>A0A2V1MX63_9LACO</name>
<dbReference type="Gene3D" id="2.170.120.40">
    <property type="entry name" value="YbbR-like domain"/>
    <property type="match status" value="2"/>
</dbReference>
<evidence type="ECO:0000313" key="2">
    <source>
        <dbReference type="Proteomes" id="UP000245080"/>
    </source>
</evidence>
<dbReference type="InterPro" id="IPR012505">
    <property type="entry name" value="YbbR"/>
</dbReference>
<dbReference type="InterPro" id="IPR053154">
    <property type="entry name" value="c-di-AMP_regulator"/>
</dbReference>
<dbReference type="Proteomes" id="UP000245080">
    <property type="component" value="Unassembled WGS sequence"/>
</dbReference>
<organism evidence="1 2">
    <name type="scientific">Levilactobacillus bambusae</name>
    <dbReference type="NCBI Taxonomy" id="2024736"/>
    <lineage>
        <taxon>Bacteria</taxon>
        <taxon>Bacillati</taxon>
        <taxon>Bacillota</taxon>
        <taxon>Bacilli</taxon>
        <taxon>Lactobacillales</taxon>
        <taxon>Lactobacillaceae</taxon>
        <taxon>Levilactobacillus</taxon>
    </lineage>
</organism>
<proteinExistence type="predicted"/>
<dbReference type="PANTHER" id="PTHR37804:SF1">
    <property type="entry name" value="CDAA REGULATORY PROTEIN CDAR"/>
    <property type="match status" value="1"/>
</dbReference>